<dbReference type="EMBL" id="JABSNM010000024">
    <property type="protein sequence ID" value="NRT58194.1"/>
    <property type="molecule type" value="Genomic_DNA"/>
</dbReference>
<evidence type="ECO:0000256" key="1">
    <source>
        <dbReference type="ARBA" id="ARBA00012528"/>
    </source>
</evidence>
<dbReference type="PROSITE" id="PS50887">
    <property type="entry name" value="GGDEF"/>
    <property type="match status" value="1"/>
</dbReference>
<dbReference type="SMART" id="SM00267">
    <property type="entry name" value="GGDEF"/>
    <property type="match status" value="1"/>
</dbReference>
<feature type="transmembrane region" description="Helical" evidence="3">
    <location>
        <begin position="57"/>
        <end position="77"/>
    </location>
</feature>
<comment type="caution">
    <text evidence="5">The sequence shown here is derived from an EMBL/GenBank/DDBJ whole genome shotgun (WGS) entry which is preliminary data.</text>
</comment>
<dbReference type="InterPro" id="IPR050469">
    <property type="entry name" value="Diguanylate_Cyclase"/>
</dbReference>
<proteinExistence type="predicted"/>
<dbReference type="CDD" id="cd01949">
    <property type="entry name" value="GGDEF"/>
    <property type="match status" value="1"/>
</dbReference>
<evidence type="ECO:0000259" key="4">
    <source>
        <dbReference type="PROSITE" id="PS50887"/>
    </source>
</evidence>
<protein>
    <recommendedName>
        <fullName evidence="1">diguanylate cyclase</fullName>
        <ecNumber evidence="1">2.7.7.65</ecNumber>
    </recommendedName>
</protein>
<evidence type="ECO:0000313" key="5">
    <source>
        <dbReference type="EMBL" id="NRT58194.1"/>
    </source>
</evidence>
<dbReference type="InterPro" id="IPR029787">
    <property type="entry name" value="Nucleotide_cyclase"/>
</dbReference>
<dbReference type="InterPro" id="IPR043128">
    <property type="entry name" value="Rev_trsase/Diguanyl_cyclase"/>
</dbReference>
<keyword evidence="3" id="KW-0812">Transmembrane</keyword>
<sequence length="259" mass="28041">MSVESPLIRELRHRLLAHRPWRACLRLGLLGLLPCLPPAALLAAVLAGPIGVSPAGLFALALLVPVLMLPWLARLIYEMLALLDHQRVRLLDLDPSDPLTRLLTRRHFFERASREVALAARHGTPLSLLLLDIDRLSAINQRHGEAAGDQVLAEVAGLVHRPLRLHDLCGRYGGEEFAVLLSGTALAGALTVAERLRHAVPEQRIVLPDGEVASVTVSIGVAVLEPERATLPQLLARADEALRCAKLDGRDRVVAAAPP</sequence>
<dbReference type="Gene3D" id="3.30.70.270">
    <property type="match status" value="1"/>
</dbReference>
<organism evidence="5 6">
    <name type="scientific">Sphaerotilus uruguayifluvii</name>
    <dbReference type="NCBI Taxonomy" id="2735897"/>
    <lineage>
        <taxon>Bacteria</taxon>
        <taxon>Pseudomonadati</taxon>
        <taxon>Pseudomonadota</taxon>
        <taxon>Betaproteobacteria</taxon>
        <taxon>Burkholderiales</taxon>
        <taxon>Sphaerotilaceae</taxon>
        <taxon>Sphaerotilus</taxon>
    </lineage>
</organism>
<accession>A0ABX2G9M8</accession>
<dbReference type="InterPro" id="IPR000160">
    <property type="entry name" value="GGDEF_dom"/>
</dbReference>
<dbReference type="PANTHER" id="PTHR45138">
    <property type="entry name" value="REGULATORY COMPONENTS OF SENSORY TRANSDUCTION SYSTEM"/>
    <property type="match status" value="1"/>
</dbReference>
<evidence type="ECO:0000256" key="2">
    <source>
        <dbReference type="ARBA" id="ARBA00034247"/>
    </source>
</evidence>
<dbReference type="SUPFAM" id="SSF55073">
    <property type="entry name" value="Nucleotide cyclase"/>
    <property type="match status" value="1"/>
</dbReference>
<dbReference type="PANTHER" id="PTHR45138:SF9">
    <property type="entry name" value="DIGUANYLATE CYCLASE DGCM-RELATED"/>
    <property type="match status" value="1"/>
</dbReference>
<keyword evidence="3" id="KW-0472">Membrane</keyword>
<keyword evidence="6" id="KW-1185">Reference proteome</keyword>
<reference evidence="5 6" key="1">
    <citation type="submission" date="2020-05" db="EMBL/GenBank/DDBJ databases">
        <title>Genomic Encyclopedia of Type Strains, Phase IV (KMG-V): Genome sequencing to study the core and pangenomes of soil and plant-associated prokaryotes.</title>
        <authorList>
            <person name="Whitman W."/>
        </authorList>
    </citation>
    <scope>NUCLEOTIDE SEQUENCE [LARGE SCALE GENOMIC DNA]</scope>
    <source>
        <strain evidence="5 6">C29</strain>
    </source>
</reference>
<dbReference type="RefSeq" id="WP_173807226.1">
    <property type="nucleotide sequence ID" value="NZ_JABSNM010000024.1"/>
</dbReference>
<dbReference type="NCBIfam" id="TIGR00254">
    <property type="entry name" value="GGDEF"/>
    <property type="match status" value="1"/>
</dbReference>
<name>A0ABX2G9M8_9BURK</name>
<evidence type="ECO:0000313" key="6">
    <source>
        <dbReference type="Proteomes" id="UP001516061"/>
    </source>
</evidence>
<dbReference type="EC" id="2.7.7.65" evidence="1"/>
<gene>
    <name evidence="5" type="ORF">HNQ01_003960</name>
</gene>
<keyword evidence="3" id="KW-1133">Transmembrane helix</keyword>
<comment type="catalytic activity">
    <reaction evidence="2">
        <text>2 GTP = 3',3'-c-di-GMP + 2 diphosphate</text>
        <dbReference type="Rhea" id="RHEA:24898"/>
        <dbReference type="ChEBI" id="CHEBI:33019"/>
        <dbReference type="ChEBI" id="CHEBI:37565"/>
        <dbReference type="ChEBI" id="CHEBI:58805"/>
        <dbReference type="EC" id="2.7.7.65"/>
    </reaction>
</comment>
<dbReference type="Proteomes" id="UP001516061">
    <property type="component" value="Unassembled WGS sequence"/>
</dbReference>
<dbReference type="Pfam" id="PF00990">
    <property type="entry name" value="GGDEF"/>
    <property type="match status" value="1"/>
</dbReference>
<evidence type="ECO:0000256" key="3">
    <source>
        <dbReference type="SAM" id="Phobius"/>
    </source>
</evidence>
<feature type="domain" description="GGDEF" evidence="4">
    <location>
        <begin position="124"/>
        <end position="258"/>
    </location>
</feature>